<organism evidence="1">
    <name type="scientific">Aphanomyces invadans</name>
    <dbReference type="NCBI Taxonomy" id="157072"/>
    <lineage>
        <taxon>Eukaryota</taxon>
        <taxon>Sar</taxon>
        <taxon>Stramenopiles</taxon>
        <taxon>Oomycota</taxon>
        <taxon>Saprolegniomycetes</taxon>
        <taxon>Saprolegniales</taxon>
        <taxon>Verrucalvaceae</taxon>
        <taxon>Aphanomyces</taxon>
    </lineage>
</organism>
<reference evidence="1" key="1">
    <citation type="submission" date="2013-12" db="EMBL/GenBank/DDBJ databases">
        <title>The Genome Sequence of Aphanomyces invadans NJM9701.</title>
        <authorList>
            <consortium name="The Broad Institute Genomics Platform"/>
            <person name="Russ C."/>
            <person name="Tyler B."/>
            <person name="van West P."/>
            <person name="Dieguez-Uribeondo J."/>
            <person name="Young S.K."/>
            <person name="Zeng Q."/>
            <person name="Gargeya S."/>
            <person name="Fitzgerald M."/>
            <person name="Abouelleil A."/>
            <person name="Alvarado L."/>
            <person name="Chapman S.B."/>
            <person name="Gainer-Dewar J."/>
            <person name="Goldberg J."/>
            <person name="Griggs A."/>
            <person name="Gujja S."/>
            <person name="Hansen M."/>
            <person name="Howarth C."/>
            <person name="Imamovic A."/>
            <person name="Ireland A."/>
            <person name="Larimer J."/>
            <person name="McCowan C."/>
            <person name="Murphy C."/>
            <person name="Pearson M."/>
            <person name="Poon T.W."/>
            <person name="Priest M."/>
            <person name="Roberts A."/>
            <person name="Saif S."/>
            <person name="Shea T."/>
            <person name="Sykes S."/>
            <person name="Wortman J."/>
            <person name="Nusbaum C."/>
            <person name="Birren B."/>
        </authorList>
    </citation>
    <scope>NUCLEOTIDE SEQUENCE [LARGE SCALE GENOMIC DNA]</scope>
    <source>
        <strain evidence="1">NJM9701</strain>
    </source>
</reference>
<sequence length="225" mass="25237">MPLGNKDVDGIDGEATAADLGLRQKHPSWASYNNIKRFEWAQETETNLGVEIRCTVCNKVFMKPHRKRKHDASAFERHEETDKHIKAAESLGIDTRRTSAVDMSIQSLVTDVISPPTPDQDHQQPPPITATNAPPLVQKSMSDATWECFLQIALLPSTLLGLGRDGVRKMVARFKMDDHRQSLQALIMLCTPNPDIVPSVVSNRPSHEKFVQLYLQLDDLGLFDE</sequence>
<dbReference type="RefSeq" id="XP_008874351.1">
    <property type="nucleotide sequence ID" value="XM_008876129.1"/>
</dbReference>
<gene>
    <name evidence="1" type="ORF">H310_09914</name>
</gene>
<dbReference type="VEuPathDB" id="FungiDB:H310_09914"/>
<name>A0A024TSH0_9STRA</name>
<proteinExistence type="predicted"/>
<dbReference type="GeneID" id="20086964"/>
<dbReference type="EMBL" id="KI913974">
    <property type="protein sequence ID" value="ETV97105.1"/>
    <property type="molecule type" value="Genomic_DNA"/>
</dbReference>
<accession>A0A024TSH0</accession>
<protein>
    <submittedName>
        <fullName evidence="1">Uncharacterized protein</fullName>
    </submittedName>
</protein>
<evidence type="ECO:0000313" key="1">
    <source>
        <dbReference type="EMBL" id="ETV97105.1"/>
    </source>
</evidence>
<dbReference type="AlphaFoldDB" id="A0A024TSH0"/>
<dbReference type="OrthoDB" id="68332at2759"/>